<dbReference type="PROSITE" id="PS00134">
    <property type="entry name" value="TRYPSIN_HIS"/>
    <property type="match status" value="1"/>
</dbReference>
<gene>
    <name evidence="4" type="ORF">TA5114_01667</name>
</gene>
<dbReference type="PANTHER" id="PTHR15462:SF8">
    <property type="entry name" value="SERINE PROTEASE"/>
    <property type="match status" value="1"/>
</dbReference>
<dbReference type="EMBL" id="CYUE01000018">
    <property type="protein sequence ID" value="CUK25863.1"/>
    <property type="molecule type" value="Genomic_DNA"/>
</dbReference>
<keyword evidence="1 2" id="KW-0732">Signal</keyword>
<evidence type="ECO:0000313" key="5">
    <source>
        <dbReference type="Proteomes" id="UP000051184"/>
    </source>
</evidence>
<dbReference type="SUPFAM" id="SSF50494">
    <property type="entry name" value="Trypsin-like serine proteases"/>
    <property type="match status" value="1"/>
</dbReference>
<keyword evidence="5" id="KW-1185">Reference proteome</keyword>
<dbReference type="Proteomes" id="UP000051184">
    <property type="component" value="Unassembled WGS sequence"/>
</dbReference>
<feature type="domain" description="Peptidase S1" evidence="3">
    <location>
        <begin position="17"/>
        <end position="243"/>
    </location>
</feature>
<feature type="signal peptide" evidence="2">
    <location>
        <begin position="1"/>
        <end position="18"/>
    </location>
</feature>
<name>A0A0P1IQQ7_9RHOB</name>
<dbReference type="GO" id="GO:0006508">
    <property type="term" value="P:proteolysis"/>
    <property type="evidence" value="ECO:0007669"/>
    <property type="project" value="InterPro"/>
</dbReference>
<dbReference type="PRINTS" id="PR00722">
    <property type="entry name" value="CHYMOTRYPSIN"/>
</dbReference>
<evidence type="ECO:0000313" key="4">
    <source>
        <dbReference type="EMBL" id="CUK25863.1"/>
    </source>
</evidence>
<evidence type="ECO:0000256" key="1">
    <source>
        <dbReference type="ARBA" id="ARBA00022729"/>
    </source>
</evidence>
<dbReference type="AlphaFoldDB" id="A0A0P1IQQ7"/>
<dbReference type="InterPro" id="IPR009003">
    <property type="entry name" value="Peptidase_S1_PA"/>
</dbReference>
<dbReference type="RefSeq" id="WP_245627148.1">
    <property type="nucleotide sequence ID" value="NZ_CYTO01000019.1"/>
</dbReference>
<protein>
    <submittedName>
        <fullName evidence="4">V8-like Glu-specific endopeptidase</fullName>
    </submittedName>
</protein>
<dbReference type="GO" id="GO:0004252">
    <property type="term" value="F:serine-type endopeptidase activity"/>
    <property type="evidence" value="ECO:0007669"/>
    <property type="project" value="InterPro"/>
</dbReference>
<accession>A0A0P1IQQ7</accession>
<sequence length="243" mass="25229">MRVTFYAVALTLASPSVAGDQTSASAMRVTDLPGGSAIGRLVFGGRSMCTGALVSDDLVLTAAHCLYDPFNGRKIDTSKMKFQAGMAGGKAKAVRGVVSAKHHPEYKHRKRGKNAQLGYDVALLRLNEAIPSSAAKPVPVGGRPAKGEMLGVVSYALGHKNDPAFAYPCQVLAQQSETLVMSCEVDFGASGAPVLSFGDGQKPALVSVVSAKAAMGGRKVSVGTSLDTKTLNALMTESWASLK</sequence>
<dbReference type="InterPro" id="IPR018114">
    <property type="entry name" value="TRYPSIN_HIS"/>
</dbReference>
<evidence type="ECO:0000259" key="3">
    <source>
        <dbReference type="PROSITE" id="PS50240"/>
    </source>
</evidence>
<feature type="chain" id="PRO_5006065517" evidence="2">
    <location>
        <begin position="19"/>
        <end position="243"/>
    </location>
</feature>
<dbReference type="Pfam" id="PF00089">
    <property type="entry name" value="Trypsin"/>
    <property type="match status" value="1"/>
</dbReference>
<reference evidence="5" key="1">
    <citation type="submission" date="2015-09" db="EMBL/GenBank/DDBJ databases">
        <authorList>
            <person name="Rodrigo-Torres Lidia"/>
            <person name="Arahal R.David."/>
        </authorList>
    </citation>
    <scope>NUCLEOTIDE SEQUENCE [LARGE SCALE GENOMIC DNA]</scope>
    <source>
        <strain evidence="5">CECT 5114</strain>
    </source>
</reference>
<dbReference type="InterPro" id="IPR050966">
    <property type="entry name" value="Glutamyl_endopeptidase"/>
</dbReference>
<evidence type="ECO:0000256" key="2">
    <source>
        <dbReference type="SAM" id="SignalP"/>
    </source>
</evidence>
<proteinExistence type="predicted"/>
<organism evidence="4 5">
    <name type="scientific">Cognatishimia activa</name>
    <dbReference type="NCBI Taxonomy" id="1715691"/>
    <lineage>
        <taxon>Bacteria</taxon>
        <taxon>Pseudomonadati</taxon>
        <taxon>Pseudomonadota</taxon>
        <taxon>Alphaproteobacteria</taxon>
        <taxon>Rhodobacterales</taxon>
        <taxon>Paracoccaceae</taxon>
        <taxon>Cognatishimia</taxon>
    </lineage>
</organism>
<dbReference type="Gene3D" id="2.40.10.10">
    <property type="entry name" value="Trypsin-like serine proteases"/>
    <property type="match status" value="2"/>
</dbReference>
<dbReference type="InterPro" id="IPR001314">
    <property type="entry name" value="Peptidase_S1A"/>
</dbReference>
<dbReference type="PROSITE" id="PS50240">
    <property type="entry name" value="TRYPSIN_DOM"/>
    <property type="match status" value="1"/>
</dbReference>
<dbReference type="PANTHER" id="PTHR15462">
    <property type="entry name" value="SERINE PROTEASE"/>
    <property type="match status" value="1"/>
</dbReference>
<dbReference type="STRING" id="1715691.TA5113_01910"/>
<dbReference type="InterPro" id="IPR001254">
    <property type="entry name" value="Trypsin_dom"/>
</dbReference>
<dbReference type="InterPro" id="IPR043504">
    <property type="entry name" value="Peptidase_S1_PA_chymotrypsin"/>
</dbReference>